<dbReference type="SUPFAM" id="SSF56672">
    <property type="entry name" value="DNA/RNA polymerases"/>
    <property type="match status" value="2"/>
</dbReference>
<name>A0A2N9GTI9_FAGSY</name>
<dbReference type="InterPro" id="IPR050951">
    <property type="entry name" value="Retrovirus_Pol_polyprotein"/>
</dbReference>
<dbReference type="GO" id="GO:0004519">
    <property type="term" value="F:endonuclease activity"/>
    <property type="evidence" value="ECO:0007669"/>
    <property type="project" value="UniProtKB-KW"/>
</dbReference>
<dbReference type="Gene3D" id="2.40.70.10">
    <property type="entry name" value="Acid Proteases"/>
    <property type="match status" value="2"/>
</dbReference>
<dbReference type="InterPro" id="IPR043502">
    <property type="entry name" value="DNA/RNA_pol_sf"/>
</dbReference>
<evidence type="ECO:0000259" key="7">
    <source>
        <dbReference type="PROSITE" id="PS50994"/>
    </source>
</evidence>
<dbReference type="Pfam" id="PF00665">
    <property type="entry name" value="rve"/>
    <property type="match status" value="1"/>
</dbReference>
<accession>A0A2N9GTI9</accession>
<dbReference type="Gene3D" id="3.30.70.270">
    <property type="match status" value="2"/>
</dbReference>
<organism evidence="8">
    <name type="scientific">Fagus sylvatica</name>
    <name type="common">Beechnut</name>
    <dbReference type="NCBI Taxonomy" id="28930"/>
    <lineage>
        <taxon>Eukaryota</taxon>
        <taxon>Viridiplantae</taxon>
        <taxon>Streptophyta</taxon>
        <taxon>Embryophyta</taxon>
        <taxon>Tracheophyta</taxon>
        <taxon>Spermatophyta</taxon>
        <taxon>Magnoliopsida</taxon>
        <taxon>eudicotyledons</taxon>
        <taxon>Gunneridae</taxon>
        <taxon>Pentapetalae</taxon>
        <taxon>rosids</taxon>
        <taxon>fabids</taxon>
        <taxon>Fagales</taxon>
        <taxon>Fagaceae</taxon>
        <taxon>Fagus</taxon>
    </lineage>
</organism>
<keyword evidence="2" id="KW-0548">Nucleotidyltransferase</keyword>
<dbReference type="Pfam" id="PF00078">
    <property type="entry name" value="RVT_1"/>
    <property type="match status" value="2"/>
</dbReference>
<dbReference type="InterPro" id="IPR000477">
    <property type="entry name" value="RT_dom"/>
</dbReference>
<dbReference type="GO" id="GO:0015074">
    <property type="term" value="P:DNA integration"/>
    <property type="evidence" value="ECO:0007669"/>
    <property type="project" value="InterPro"/>
</dbReference>
<dbReference type="PROSITE" id="PS50994">
    <property type="entry name" value="INTEGRASE"/>
    <property type="match status" value="1"/>
</dbReference>
<gene>
    <name evidence="8" type="ORF">FSB_LOCUS30542</name>
</gene>
<keyword evidence="4" id="KW-0378">Hydrolase</keyword>
<evidence type="ECO:0000256" key="5">
    <source>
        <dbReference type="ARBA" id="ARBA00023268"/>
    </source>
</evidence>
<dbReference type="Gene3D" id="1.10.340.70">
    <property type="match status" value="1"/>
</dbReference>
<dbReference type="InterPro" id="IPR036397">
    <property type="entry name" value="RNaseH_sf"/>
</dbReference>
<keyword evidence="3" id="KW-0540">Nuclease</keyword>
<dbReference type="GO" id="GO:0016779">
    <property type="term" value="F:nucleotidyltransferase activity"/>
    <property type="evidence" value="ECO:0007669"/>
    <property type="project" value="UniProtKB-KW"/>
</dbReference>
<dbReference type="InterPro" id="IPR012337">
    <property type="entry name" value="RNaseH-like_sf"/>
</dbReference>
<protein>
    <recommendedName>
        <fullName evidence="7">Integrase catalytic domain-containing protein</fullName>
    </recommendedName>
</protein>
<dbReference type="PANTHER" id="PTHR37984">
    <property type="entry name" value="PROTEIN CBG26694"/>
    <property type="match status" value="1"/>
</dbReference>
<evidence type="ECO:0000256" key="3">
    <source>
        <dbReference type="ARBA" id="ARBA00022722"/>
    </source>
</evidence>
<dbReference type="InterPro" id="IPR001584">
    <property type="entry name" value="Integrase_cat-core"/>
</dbReference>
<dbReference type="CDD" id="cd00303">
    <property type="entry name" value="retropepsin_like"/>
    <property type="match status" value="1"/>
</dbReference>
<sequence length="2227" mass="255000">MSCSRCRQEHDVANLLKQEREKNPKKPRLFVKKPPYPTKLLKQPYPEKYVVPTFSRFDGQKGSALVHISKFIDSMGAYAGNGDLCLREFLKSLDDRAYTWYTILPPESVKVWEDMVELFCGKYFQAEEKITLVNLHTTKQACGEDLLRYIHRFHDISLDCYANYEEGELVGVCIDNMLPEFRAHLENLDISRFAQLLQKARKTALSFEEPPPPVPCTLEEMMAILNKWVADSVVKLPEVSKKIQDGTLELPQAKQRVHTDPFLKHKDRAVVSVVIHGSASDVDMDESVAANSAMTPAAIKTLQRNPRFRSLFNQLGLNPEARTAATEAIMAIAADSGAHCFTAETHASRAFLETTNAITFTDEDMEVQYLDHRRHLYLSATINEVQVRRALVDTGSCINLIPLSTIQATEISQKKIQGAPMEIKGFGGVGEYIKGHIQLVLKPYMMKLLQAGEASLAKPIGIPLPKWEEIKDAPEADLRDLLERKKKRRTEASTSKNTLKSADTAEAATADPIISAKEELKVEAQITQEVKKLLSVGFIKPIQHSRWLSNIVPVKKKNGQIRCCVDFRNLNKACLKDEFPLPNMDLLINSAAGHAMFSFMDGFSGYNQIFMSPRDAEKTAFRTPIGNFYYIVMPFGLKNARVTYQRTMTAMFHDMMHREIEDYVDNIVVKSKTREDHFRILKKRRNSKGRLETFETLFGSLFDTPTSSPTSSIMAEERVIPPEAPRMTMYQLLHPTQSSIPSCIMFPPNAPHVEIKQGLMAILPDFRGLENENPYVHVRAFEEVIGSFYAQNVIETAKLRFFPFSLKDKAKGWLYTVKPRSIGSWGEMTQEFYKKFFPPHKVQQVKRKISSFVQGHDETLFMAWERFKDTYNFCPTHGYDTWKEPEDAMDYLDEIAENSNTWNGPSPLDSTDRNRSGATTSGGSIFKLREEDNLSAKISFLTKEIEALKLKGSRGVNAVYREEPMEACRICQELDHTTSDCKSLPQFLNVPEEQVCAFNQYRPNNASYSNNYNPNMRNHPYLSYKSDNVLNPPPPRNNFVPSSSSSRPPLEDVLGTFMQKQSEQNQRFETMFTRMDEEVRETKNHLAKLTNALSATEKGKLPSQTQPNPNNQSVKIVSKDNHEECKTVTILRSGKAIGEEDESGTPKVKEAEPCLIPTPFPQALRLPKNLDVTTEILEHLHQVKVNLPLLHIIKQMPAYAKVIKDLCTVKRKHHLKKTAFFTEQVSAIIQHKVPPKYKDPGCPTISCTIGEYLVERALLDLGASINLLPFTIYQQMGLGDLKPTSMTLQLADRSVRTPKGMVEDVLIKIENFYYPSNALINCRNGRMKITFGSMTAELNIFNVMRQQLEDDECHYVNLVDTVVLEEEQVMAVNEPWRDLACEELPETEKKPMPSSEEIPQLELKPLPNGFKYAYLGPGWTIADIKGISPLICTHKIYLEDDCKTSREPQRRLNLTMKDVVKNEVIKLLDAGIIYPISDSKWVSPTQVVPKKSGITVVKNANDELIPTRLVTGWRMCIDYRKLNSATRKDHFPLPFIDQILERVAGHEYYCFLDGYSGYYQIEIALEDQGKTTFTCPFGTFAFRRMPFGLCMVSIFSDMVEKFMEVFMDDLSVFGDSFDDCLNNLKLVLVRCVEKGLVLNWEKCHFMVTSGIVLGHVVSSKGIEVDKAKVDLILNLPTPKTVRDVRSFLGHAGFYRRFIKDFSAISRPLCNLLLKESTFEWTESCEVAFKKLVQLLTSAPIMQAPDWSLPFEIMCDASDYAVGAVLGQRKDKKPHEFNLQIKDKKGVENVVADHLSRLTFEEVKEEIPIRDSFPDEQLFAVTKLPWYAHIVNYLVKDFIPKTWTAQDRRKFFVEVRNFYWDDPYLFKYCPDQILRRCIPDNETFSVIKFCHTEACGGHFSVKKTTAKILQCGFYWPTMFKDTHNFCKRCLECQKLGRVTRRNMMPMSPILEIEVFDCWGIDFMGPFPQSFGNLYILLAVDYVSKWVEAIACKVNDHKVVLKFLREHIFSRFGMPKAVISDNGKHFCNRPFEVLVKKYGVTVSPNRKDWSLRLTDALWAYRIAYKGPLGMSPYRLVYGKPCHLPVEMEHRAYWAIKAFNFDLKEASELRKFQMSELEELRNEAYISTRHYKERMKLFHDKKIVRKTFEPNQTVLLYDSKLHTFSGKLRTRWDGPYIVKEVFDYGAVVIEDPRDGRILKVNDQRLRPYLGEVVPAEEIMSLELPTYGDAS</sequence>
<dbReference type="SUPFAM" id="SSF50630">
    <property type="entry name" value="Acid proteases"/>
    <property type="match status" value="1"/>
</dbReference>
<evidence type="ECO:0000256" key="1">
    <source>
        <dbReference type="ARBA" id="ARBA00022679"/>
    </source>
</evidence>
<dbReference type="Pfam" id="PF03732">
    <property type="entry name" value="Retrotrans_gag"/>
    <property type="match status" value="2"/>
</dbReference>
<dbReference type="InterPro" id="IPR021109">
    <property type="entry name" value="Peptidase_aspartic_dom_sf"/>
</dbReference>
<evidence type="ECO:0000256" key="2">
    <source>
        <dbReference type="ARBA" id="ARBA00022695"/>
    </source>
</evidence>
<dbReference type="GO" id="GO:0003676">
    <property type="term" value="F:nucleic acid binding"/>
    <property type="evidence" value="ECO:0007669"/>
    <property type="project" value="InterPro"/>
</dbReference>
<dbReference type="CDD" id="cd01647">
    <property type="entry name" value="RT_LTR"/>
    <property type="match status" value="2"/>
</dbReference>
<evidence type="ECO:0000313" key="8">
    <source>
        <dbReference type="EMBL" id="SPD02660.1"/>
    </source>
</evidence>
<keyword evidence="1" id="KW-0808">Transferase</keyword>
<feature type="region of interest" description="Disordered" evidence="6">
    <location>
        <begin position="900"/>
        <end position="922"/>
    </location>
</feature>
<dbReference type="Gene3D" id="3.10.10.10">
    <property type="entry name" value="HIV Type 1 Reverse Transcriptase, subunit A, domain 1"/>
    <property type="match status" value="2"/>
</dbReference>
<keyword evidence="5" id="KW-0511">Multifunctional enzyme</keyword>
<dbReference type="Pfam" id="PF17919">
    <property type="entry name" value="RT_RNaseH_2"/>
    <property type="match status" value="1"/>
</dbReference>
<feature type="domain" description="Integrase catalytic" evidence="7">
    <location>
        <begin position="1943"/>
        <end position="2038"/>
    </location>
</feature>
<dbReference type="Gene3D" id="3.30.420.10">
    <property type="entry name" value="Ribonuclease H-like superfamily/Ribonuclease H"/>
    <property type="match status" value="2"/>
</dbReference>
<dbReference type="InterPro" id="IPR041577">
    <property type="entry name" value="RT_RNaseH_2"/>
</dbReference>
<keyword evidence="4" id="KW-0255">Endonuclease</keyword>
<evidence type="ECO:0000256" key="6">
    <source>
        <dbReference type="SAM" id="MobiDB-lite"/>
    </source>
</evidence>
<dbReference type="FunFam" id="3.30.70.270:FF:000020">
    <property type="entry name" value="Transposon Tf2-6 polyprotein-like Protein"/>
    <property type="match status" value="1"/>
</dbReference>
<dbReference type="PANTHER" id="PTHR37984:SF5">
    <property type="entry name" value="PROTEIN NYNRIN-LIKE"/>
    <property type="match status" value="1"/>
</dbReference>
<dbReference type="InterPro" id="IPR043128">
    <property type="entry name" value="Rev_trsase/Diguanyl_cyclase"/>
</dbReference>
<dbReference type="EMBL" id="OIVN01002333">
    <property type="protein sequence ID" value="SPD02660.1"/>
    <property type="molecule type" value="Genomic_DNA"/>
</dbReference>
<dbReference type="SUPFAM" id="SSF53098">
    <property type="entry name" value="Ribonuclease H-like"/>
    <property type="match status" value="1"/>
</dbReference>
<dbReference type="InterPro" id="IPR041588">
    <property type="entry name" value="Integrase_H2C2"/>
</dbReference>
<proteinExistence type="predicted"/>
<dbReference type="Pfam" id="PF17921">
    <property type="entry name" value="Integrase_H2C2"/>
    <property type="match status" value="1"/>
</dbReference>
<evidence type="ECO:0000256" key="4">
    <source>
        <dbReference type="ARBA" id="ARBA00022759"/>
    </source>
</evidence>
<dbReference type="InterPro" id="IPR005162">
    <property type="entry name" value="Retrotrans_gag_dom"/>
</dbReference>
<reference evidence="8" key="1">
    <citation type="submission" date="2018-02" db="EMBL/GenBank/DDBJ databases">
        <authorList>
            <person name="Cohen D.B."/>
            <person name="Kent A.D."/>
        </authorList>
    </citation>
    <scope>NUCLEOTIDE SEQUENCE</scope>
</reference>